<proteinExistence type="predicted"/>
<evidence type="ECO:0000313" key="1">
    <source>
        <dbReference type="EMBL" id="GAF74967.1"/>
    </source>
</evidence>
<protein>
    <submittedName>
        <fullName evidence="1">Uncharacterized protein</fullName>
    </submittedName>
</protein>
<gene>
    <name evidence="1" type="ORF">S01H1_00756</name>
</gene>
<sequence>MSALLSKSFQSTTMFNGGLVELRKISIASLKDMLGVNVEGFEVTPFTCL</sequence>
<dbReference type="EMBL" id="BARS01000286">
    <property type="protein sequence ID" value="GAF74967.1"/>
    <property type="molecule type" value="Genomic_DNA"/>
</dbReference>
<reference evidence="1" key="1">
    <citation type="journal article" date="2014" name="Front. Microbiol.">
        <title>High frequency of phylogenetically diverse reductive dehalogenase-homologous genes in deep subseafloor sedimentary metagenomes.</title>
        <authorList>
            <person name="Kawai M."/>
            <person name="Futagami T."/>
            <person name="Toyoda A."/>
            <person name="Takaki Y."/>
            <person name="Nishi S."/>
            <person name="Hori S."/>
            <person name="Arai W."/>
            <person name="Tsubouchi T."/>
            <person name="Morono Y."/>
            <person name="Uchiyama I."/>
            <person name="Ito T."/>
            <person name="Fujiyama A."/>
            <person name="Inagaki F."/>
            <person name="Takami H."/>
        </authorList>
    </citation>
    <scope>NUCLEOTIDE SEQUENCE</scope>
    <source>
        <strain evidence="1">Expedition CK06-06</strain>
    </source>
</reference>
<comment type="caution">
    <text evidence="1">The sequence shown here is derived from an EMBL/GenBank/DDBJ whole genome shotgun (WGS) entry which is preliminary data.</text>
</comment>
<organism evidence="1">
    <name type="scientific">marine sediment metagenome</name>
    <dbReference type="NCBI Taxonomy" id="412755"/>
    <lineage>
        <taxon>unclassified sequences</taxon>
        <taxon>metagenomes</taxon>
        <taxon>ecological metagenomes</taxon>
    </lineage>
</organism>
<accession>X0SGH9</accession>
<name>X0SGH9_9ZZZZ</name>
<dbReference type="AlphaFoldDB" id="X0SGH9"/>